<evidence type="ECO:0000256" key="3">
    <source>
        <dbReference type="RuleBase" id="RU365026"/>
    </source>
</evidence>
<evidence type="ECO:0000256" key="4">
    <source>
        <dbReference type="SAM" id="MobiDB-lite"/>
    </source>
</evidence>
<dbReference type="GO" id="GO:0000145">
    <property type="term" value="C:exocyst"/>
    <property type="evidence" value="ECO:0007669"/>
    <property type="project" value="InterPro"/>
</dbReference>
<organism evidence="6 7">
    <name type="scientific">Perilla frutescens var. hirtella</name>
    <name type="common">Perilla citriodora</name>
    <name type="synonym">Perilla setoyensis</name>
    <dbReference type="NCBI Taxonomy" id="608512"/>
    <lineage>
        <taxon>Eukaryota</taxon>
        <taxon>Viridiplantae</taxon>
        <taxon>Streptophyta</taxon>
        <taxon>Embryophyta</taxon>
        <taxon>Tracheophyta</taxon>
        <taxon>Spermatophyta</taxon>
        <taxon>Magnoliopsida</taxon>
        <taxon>eudicotyledons</taxon>
        <taxon>Gunneridae</taxon>
        <taxon>Pentapetalae</taxon>
        <taxon>asterids</taxon>
        <taxon>lamiids</taxon>
        <taxon>Lamiales</taxon>
        <taxon>Lamiaceae</taxon>
        <taxon>Nepetoideae</taxon>
        <taxon>Elsholtzieae</taxon>
        <taxon>Perilla</taxon>
    </lineage>
</organism>
<keyword evidence="3" id="KW-0653">Protein transport</keyword>
<dbReference type="InterPro" id="IPR016159">
    <property type="entry name" value="Cullin_repeat-like_dom_sf"/>
</dbReference>
<evidence type="ECO:0000256" key="1">
    <source>
        <dbReference type="ARBA" id="ARBA00006756"/>
    </source>
</evidence>
<dbReference type="GO" id="GO:0005546">
    <property type="term" value="F:phosphatidylinositol-4,5-bisphosphate binding"/>
    <property type="evidence" value="ECO:0007669"/>
    <property type="project" value="InterPro"/>
</dbReference>
<comment type="caution">
    <text evidence="6">The sequence shown here is derived from an EMBL/GenBank/DDBJ whole genome shotgun (WGS) entry which is preliminary data.</text>
</comment>
<dbReference type="EMBL" id="SDAM02000556">
    <property type="protein sequence ID" value="KAH6823757.1"/>
    <property type="molecule type" value="Genomic_DNA"/>
</dbReference>
<comment type="similarity">
    <text evidence="1 3">Belongs to the EXO70 family.</text>
</comment>
<keyword evidence="2 3" id="KW-0813">Transport</keyword>
<feature type="domain" description="Exocyst complex subunit Exo70 C-terminal" evidence="5">
    <location>
        <begin position="260"/>
        <end position="628"/>
    </location>
</feature>
<evidence type="ECO:0000313" key="6">
    <source>
        <dbReference type="EMBL" id="KAH6823757.1"/>
    </source>
</evidence>
<dbReference type="Pfam" id="PF03081">
    <property type="entry name" value="Exo70_C"/>
    <property type="match status" value="1"/>
</dbReference>
<dbReference type="GO" id="GO:0015031">
    <property type="term" value="P:protein transport"/>
    <property type="evidence" value="ECO:0007669"/>
    <property type="project" value="UniProtKB-KW"/>
</dbReference>
<dbReference type="Pfam" id="PF20669">
    <property type="entry name" value="Exo70_N"/>
    <property type="match status" value="1"/>
</dbReference>
<sequence length="643" mass="72871">MDSDKDNPVPENPSQENEQQPAPAAADDQEEDPPPEIVAKSSPLPPDLAHISNQIDQYISSLLESKGGDVPIIIEQFLVLVEEKMDDYDSGDNHVKWSRLKEEDAAWFLEAVDRISSLSKGFSKFSSEYKYAYSINRVGCVLQRAMSYLEEEFKLLLEEYKQQQQFVVSAASPSNQESGAGTDGSSNSVCGYSDETTSDLIRLSKAMIVGGYEAECCQVYFIVRREALEEYIVQLGLDKHSIDDVHKKPWESLEREIELWILRFTNFAKSQFSSERKLSDSVFAGNASISERLFRSLSCSITKHVLKFAEAVSLTRRSPDKLFKYLTMYETVREVIYGIGSLLASGVAVELKNEAWMIRSHLGEAMISILTELENSIKNDHGKNPVPGGAVHPLTTYIMNYLEYTAIYKKTLEQVYLEHQRMEDAAASAAASNTEATEEEQHTATSASSPFQAQILRIMDLLDSNIEAKSKFYKDTSLTSIFMMNNGRYMLKKIKKSEELRSLLGEAWYRKMSSDLRQYHKGYQRETWGKLLGYLNPEGLTGNNKHVKPMLKDRFKNFNSLFDEIRKTQTNWVISDEQLQSELRVSISNMVVPAYRSFLARYSQIFSAGRQTEKYIKHQPDDVETAIDGLFSGTPGSSGKRKL</sequence>
<dbReference type="SUPFAM" id="SSF74788">
    <property type="entry name" value="Cullin repeat-like"/>
    <property type="match status" value="1"/>
</dbReference>
<evidence type="ECO:0000256" key="2">
    <source>
        <dbReference type="ARBA" id="ARBA00022448"/>
    </source>
</evidence>
<proteinExistence type="inferred from homology"/>
<feature type="region of interest" description="Disordered" evidence="4">
    <location>
        <begin position="171"/>
        <end position="190"/>
    </location>
</feature>
<accession>A0AAD4IY60</accession>
<dbReference type="Gene3D" id="1.20.1280.170">
    <property type="entry name" value="Exocyst complex component Exo70"/>
    <property type="match status" value="1"/>
</dbReference>
<comment type="function">
    <text evidence="3">Component of the exocyst complex.</text>
</comment>
<dbReference type="AlphaFoldDB" id="A0AAD4IY60"/>
<keyword evidence="7" id="KW-1185">Reference proteome</keyword>
<gene>
    <name evidence="6" type="ORF">C2S53_004493</name>
</gene>
<feature type="region of interest" description="Disordered" evidence="4">
    <location>
        <begin position="427"/>
        <end position="449"/>
    </location>
</feature>
<dbReference type="GO" id="GO:0006887">
    <property type="term" value="P:exocytosis"/>
    <property type="evidence" value="ECO:0007669"/>
    <property type="project" value="UniProtKB-KW"/>
</dbReference>
<dbReference type="Proteomes" id="UP001190926">
    <property type="component" value="Unassembled WGS sequence"/>
</dbReference>
<keyword evidence="3" id="KW-0268">Exocytosis</keyword>
<evidence type="ECO:0000259" key="5">
    <source>
        <dbReference type="Pfam" id="PF03081"/>
    </source>
</evidence>
<reference evidence="6 7" key="1">
    <citation type="journal article" date="2021" name="Nat. Commun.">
        <title>Incipient diploidization of the medicinal plant Perilla within 10,000 years.</title>
        <authorList>
            <person name="Zhang Y."/>
            <person name="Shen Q."/>
            <person name="Leng L."/>
            <person name="Zhang D."/>
            <person name="Chen S."/>
            <person name="Shi Y."/>
            <person name="Ning Z."/>
            <person name="Chen S."/>
        </authorList>
    </citation>
    <scope>NUCLEOTIDE SEQUENCE [LARGE SCALE GENOMIC DNA]</scope>
    <source>
        <strain evidence="7">cv. PC099</strain>
    </source>
</reference>
<dbReference type="PANTHER" id="PTHR12542">
    <property type="entry name" value="EXOCYST COMPLEX PROTEIN EXO70"/>
    <property type="match status" value="1"/>
</dbReference>
<dbReference type="InterPro" id="IPR046364">
    <property type="entry name" value="Exo70_C"/>
</dbReference>
<dbReference type="PANTHER" id="PTHR12542:SF127">
    <property type="entry name" value="EXOCYST COMPLEX COMPONENT EXO70C1"/>
    <property type="match status" value="1"/>
</dbReference>
<dbReference type="InterPro" id="IPR004140">
    <property type="entry name" value="Exo70"/>
</dbReference>
<evidence type="ECO:0000313" key="7">
    <source>
        <dbReference type="Proteomes" id="UP001190926"/>
    </source>
</evidence>
<name>A0AAD4IY60_PERFH</name>
<feature type="region of interest" description="Disordered" evidence="4">
    <location>
        <begin position="1"/>
        <end position="46"/>
    </location>
</feature>
<feature type="compositionally biased region" description="Low complexity" evidence="4">
    <location>
        <begin position="12"/>
        <end position="26"/>
    </location>
</feature>
<protein>
    <recommendedName>
        <fullName evidence="3">Exocyst subunit Exo70 family protein</fullName>
    </recommendedName>
</protein>